<accession>A0A2S8FUU5</accession>
<gene>
    <name evidence="2" type="ORF">C5Y83_08450</name>
</gene>
<dbReference type="EMBL" id="PUHY01000006">
    <property type="protein sequence ID" value="PQO35949.1"/>
    <property type="molecule type" value="Genomic_DNA"/>
</dbReference>
<keyword evidence="1" id="KW-0812">Transmembrane</keyword>
<evidence type="ECO:0000256" key="1">
    <source>
        <dbReference type="SAM" id="Phobius"/>
    </source>
</evidence>
<dbReference type="RefSeq" id="WP_105329238.1">
    <property type="nucleotide sequence ID" value="NZ_PUHY01000006.1"/>
</dbReference>
<evidence type="ECO:0000313" key="2">
    <source>
        <dbReference type="EMBL" id="PQO35949.1"/>
    </source>
</evidence>
<proteinExistence type="predicted"/>
<sequence length="406" mass="44986">MHESTRRLLCRVAFLLGCVVPTVCTLSWITYRQSSWAIEAIEHELSQTIGLKCQIARYYNPKPTKWIFEDVHMERAGQDAVVFPVLKAELVNNTWQLSADQAEVDWASRNRLWETIQEGILLKRSGTQSLELSVTEVRFRGETQPPLRHLSIAHDPAKQPALSGIAKVGNTEDSPTLQLTLETDTASPWKLQLKTDRLLTDRLALAVPQLAGLGPDAYYEGQMTFELIGETPNIELQGNVRQMDLESALASKFGLHGAGGADLYLQSVVIRQSTVHWARGVLVSKNGQVSRRLLSRAAQHLRLRVVPPSQSEDLIAYHDLAIGFHDDAGRMTLSGLCDNMPQGTMLAGLEHPLVMESLVGILPATNLASVFYEDQTPSVPASQQAVDMARWLTVPQLAERSGNTLR</sequence>
<feature type="transmembrane region" description="Helical" evidence="1">
    <location>
        <begin position="12"/>
        <end position="31"/>
    </location>
</feature>
<keyword evidence="1" id="KW-0472">Membrane</keyword>
<comment type="caution">
    <text evidence="2">The sequence shown here is derived from an EMBL/GenBank/DDBJ whole genome shotgun (WGS) entry which is preliminary data.</text>
</comment>
<dbReference type="OrthoDB" id="247707at2"/>
<evidence type="ECO:0008006" key="4">
    <source>
        <dbReference type="Google" id="ProtNLM"/>
    </source>
</evidence>
<keyword evidence="1" id="KW-1133">Transmembrane helix</keyword>
<name>A0A2S8FUU5_9BACT</name>
<organism evidence="2 3">
    <name type="scientific">Blastopirellula marina</name>
    <dbReference type="NCBI Taxonomy" id="124"/>
    <lineage>
        <taxon>Bacteria</taxon>
        <taxon>Pseudomonadati</taxon>
        <taxon>Planctomycetota</taxon>
        <taxon>Planctomycetia</taxon>
        <taxon>Pirellulales</taxon>
        <taxon>Pirellulaceae</taxon>
        <taxon>Blastopirellula</taxon>
    </lineage>
</organism>
<evidence type="ECO:0000313" key="3">
    <source>
        <dbReference type="Proteomes" id="UP000238322"/>
    </source>
</evidence>
<protein>
    <recommendedName>
        <fullName evidence="4">AsmA-like C-terminal domain-containing protein</fullName>
    </recommendedName>
</protein>
<reference evidence="2 3" key="1">
    <citation type="submission" date="2018-02" db="EMBL/GenBank/DDBJ databases">
        <title>Comparative genomes isolates from brazilian mangrove.</title>
        <authorList>
            <person name="Araujo J.E."/>
            <person name="Taketani R.G."/>
            <person name="Silva M.C.P."/>
            <person name="Loureco M.V."/>
            <person name="Andreote F.D."/>
        </authorList>
    </citation>
    <scope>NUCLEOTIDE SEQUENCE [LARGE SCALE GENOMIC DNA]</scope>
    <source>
        <strain evidence="2 3">Hex-1 MGV</strain>
    </source>
</reference>
<dbReference type="AlphaFoldDB" id="A0A2S8FUU5"/>
<dbReference type="Proteomes" id="UP000238322">
    <property type="component" value="Unassembled WGS sequence"/>
</dbReference>